<sequence length="257" mass="27480">MLPPTPPPGSYESGPHGLHRRLLPDVMAAGSAYPLVLSGSYAREAHGLLEPGAVRRDTGLELVTEAPDAVAELVSGLCNGLRERGWQAEPLDEARLVVTDAETGEHCAVALRKETLWRPPVLGPYGPVPAVEDVVGMAVRDLADLGLARDLVDVRAASADRSHVELEELGRRHAGTGAAAFDLTDLQARLAGAEWIADSEFAAYGLDDTDRAELLRWAEAWVDDIAERLMEEAPYEDQEEEGGEGEEGDAGDAGKES</sequence>
<evidence type="ECO:0000313" key="3">
    <source>
        <dbReference type="Proteomes" id="UP001596222"/>
    </source>
</evidence>
<evidence type="ECO:0008006" key="4">
    <source>
        <dbReference type="Google" id="ProtNLM"/>
    </source>
</evidence>
<dbReference type="EMBL" id="JBHSKJ010000013">
    <property type="protein sequence ID" value="MFC5147512.1"/>
    <property type="molecule type" value="Genomic_DNA"/>
</dbReference>
<keyword evidence="3" id="KW-1185">Reference proteome</keyword>
<proteinExistence type="predicted"/>
<evidence type="ECO:0000313" key="2">
    <source>
        <dbReference type="EMBL" id="MFC5147512.1"/>
    </source>
</evidence>
<comment type="caution">
    <text evidence="2">The sequence shown here is derived from an EMBL/GenBank/DDBJ whole genome shotgun (WGS) entry which is preliminary data.</text>
</comment>
<accession>A0ABW0A634</accession>
<feature type="region of interest" description="Disordered" evidence="1">
    <location>
        <begin position="229"/>
        <end position="257"/>
    </location>
</feature>
<dbReference type="Proteomes" id="UP001596222">
    <property type="component" value="Unassembled WGS sequence"/>
</dbReference>
<dbReference type="RefSeq" id="WP_382045398.1">
    <property type="nucleotide sequence ID" value="NZ_JBHSKJ010000013.1"/>
</dbReference>
<protein>
    <recommendedName>
        <fullName evidence="4">Nucleotidyl transferase AbiEii/AbiGii toxin family protein</fullName>
    </recommendedName>
</protein>
<organism evidence="2 3">
    <name type="scientific">Streptomyces aureoversilis</name>
    <dbReference type="NCBI Taxonomy" id="67277"/>
    <lineage>
        <taxon>Bacteria</taxon>
        <taxon>Bacillati</taxon>
        <taxon>Actinomycetota</taxon>
        <taxon>Actinomycetes</taxon>
        <taxon>Kitasatosporales</taxon>
        <taxon>Streptomycetaceae</taxon>
        <taxon>Streptomyces</taxon>
    </lineage>
</organism>
<gene>
    <name evidence="2" type="ORF">ACFPP6_22835</name>
</gene>
<evidence type="ECO:0000256" key="1">
    <source>
        <dbReference type="SAM" id="MobiDB-lite"/>
    </source>
</evidence>
<reference evidence="3" key="1">
    <citation type="journal article" date="2019" name="Int. J. Syst. Evol. Microbiol.">
        <title>The Global Catalogue of Microorganisms (GCM) 10K type strain sequencing project: providing services to taxonomists for standard genome sequencing and annotation.</title>
        <authorList>
            <consortium name="The Broad Institute Genomics Platform"/>
            <consortium name="The Broad Institute Genome Sequencing Center for Infectious Disease"/>
            <person name="Wu L."/>
            <person name="Ma J."/>
        </authorList>
    </citation>
    <scope>NUCLEOTIDE SEQUENCE [LARGE SCALE GENOMIC DNA]</scope>
    <source>
        <strain evidence="3">CGMCC 4.1641</strain>
    </source>
</reference>
<feature type="compositionally biased region" description="Acidic residues" evidence="1">
    <location>
        <begin position="233"/>
        <end position="250"/>
    </location>
</feature>
<name>A0ABW0A634_9ACTN</name>